<comment type="caution">
    <text evidence="4">The sequence shown here is derived from an EMBL/GenBank/DDBJ whole genome shotgun (WGS) entry which is preliminary data.</text>
</comment>
<organism evidence="4 5">
    <name type="scientific">Sphingomonas echinoides</name>
    <dbReference type="NCBI Taxonomy" id="59803"/>
    <lineage>
        <taxon>Bacteria</taxon>
        <taxon>Pseudomonadati</taxon>
        <taxon>Pseudomonadota</taxon>
        <taxon>Alphaproteobacteria</taxon>
        <taxon>Sphingomonadales</taxon>
        <taxon>Sphingomonadaceae</taxon>
        <taxon>Sphingomonas</taxon>
    </lineage>
</organism>
<keyword evidence="1" id="KW-0808">Transferase</keyword>
<evidence type="ECO:0000256" key="1">
    <source>
        <dbReference type="ARBA" id="ARBA00022576"/>
    </source>
</evidence>
<dbReference type="CDD" id="cd05009">
    <property type="entry name" value="SIS_GlmS_GlmD_2"/>
    <property type="match status" value="1"/>
</dbReference>
<dbReference type="PROSITE" id="PS51464">
    <property type="entry name" value="SIS"/>
    <property type="match status" value="2"/>
</dbReference>
<keyword evidence="5" id="KW-1185">Reference proteome</keyword>
<evidence type="ECO:0000256" key="2">
    <source>
        <dbReference type="ARBA" id="ARBA00022737"/>
    </source>
</evidence>
<dbReference type="Gene3D" id="3.40.50.10490">
    <property type="entry name" value="Glucose-6-phosphate isomerase like protein, domain 1"/>
    <property type="match status" value="2"/>
</dbReference>
<evidence type="ECO:0000259" key="3">
    <source>
        <dbReference type="PROSITE" id="PS51464"/>
    </source>
</evidence>
<dbReference type="Proteomes" id="UP001279660">
    <property type="component" value="Unassembled WGS sequence"/>
</dbReference>
<sequence length="346" mass="34929">MTASPVLGPTLMFQEAAEAGAAVARMLAANGPAFAALGAKLRAAPPAVIVTCARGSSDHAATYGKYLIETRTGIPVASAAPSVASVYAAPAVQGHALCIAISQSGRSPDLLATVAAQKAAGAHVVALVNDATSPLADTADTVIALSAGVERSVAATKSYIASLAALAALVAEWAEDDTLRRAVAGLPDALARSWALDWGSVGASLQNATNLFVIGRGLGLAVAQEAALKLKETCGLHAEAFSSAEVRHGPMAIVGSGFPIIAFATSDVIGDDVRAVAADFAARGARVSLADARTDGAGDPPALTADPAIEPILMIQSFYRMADALSRARGYNPDAPSHLSKVTRTL</sequence>
<feature type="domain" description="SIS" evidence="3">
    <location>
        <begin position="201"/>
        <end position="336"/>
    </location>
</feature>
<dbReference type="GO" id="GO:0016787">
    <property type="term" value="F:hydrolase activity"/>
    <property type="evidence" value="ECO:0007669"/>
    <property type="project" value="UniProtKB-KW"/>
</dbReference>
<evidence type="ECO:0000313" key="5">
    <source>
        <dbReference type="Proteomes" id="UP001279660"/>
    </source>
</evidence>
<dbReference type="InterPro" id="IPR046348">
    <property type="entry name" value="SIS_dom_sf"/>
</dbReference>
<keyword evidence="2" id="KW-0677">Repeat</keyword>
<keyword evidence="1" id="KW-0032">Aminotransferase</keyword>
<dbReference type="EC" id="3.5.-.-" evidence="4"/>
<dbReference type="EMBL" id="JAWXXV010000001">
    <property type="protein sequence ID" value="MDX5986090.1"/>
    <property type="molecule type" value="Genomic_DNA"/>
</dbReference>
<proteinExistence type="predicted"/>
<protein>
    <submittedName>
        <fullName evidence="4">SIS domain-containing protein</fullName>
        <ecNumber evidence="4">3.5.-.-</ecNumber>
    </submittedName>
</protein>
<dbReference type="InterPro" id="IPR035466">
    <property type="entry name" value="GlmS/AgaS_SIS"/>
</dbReference>
<dbReference type="PANTHER" id="PTHR10937:SF8">
    <property type="entry name" value="AMINOTRANSFERASE-RELATED"/>
    <property type="match status" value="1"/>
</dbReference>
<dbReference type="RefSeq" id="WP_010406781.1">
    <property type="nucleotide sequence ID" value="NZ_JAWXXV010000001.1"/>
</dbReference>
<dbReference type="CDD" id="cd05008">
    <property type="entry name" value="SIS_GlmS_GlmD_1"/>
    <property type="match status" value="1"/>
</dbReference>
<feature type="domain" description="SIS" evidence="3">
    <location>
        <begin position="37"/>
        <end position="179"/>
    </location>
</feature>
<evidence type="ECO:0000313" key="4">
    <source>
        <dbReference type="EMBL" id="MDX5986090.1"/>
    </source>
</evidence>
<dbReference type="PANTHER" id="PTHR10937">
    <property type="entry name" value="GLUCOSAMINE--FRUCTOSE-6-PHOSPHATE AMINOTRANSFERASE, ISOMERIZING"/>
    <property type="match status" value="1"/>
</dbReference>
<gene>
    <name evidence="4" type="ORF">SIL82_17670</name>
</gene>
<keyword evidence="4" id="KW-0378">Hydrolase</keyword>
<accession>A0ABU4PPL6</accession>
<dbReference type="Pfam" id="PF01380">
    <property type="entry name" value="SIS"/>
    <property type="match status" value="2"/>
</dbReference>
<dbReference type="InterPro" id="IPR001347">
    <property type="entry name" value="SIS_dom"/>
</dbReference>
<dbReference type="InterPro" id="IPR035490">
    <property type="entry name" value="GlmS/FrlB_SIS"/>
</dbReference>
<reference evidence="4 5" key="1">
    <citation type="submission" date="2023-11" db="EMBL/GenBank/DDBJ databases">
        <title>MicrobeMod: A computational toolkit for identifying prokaryotic methylation and restriction-modification with nanopore sequencing.</title>
        <authorList>
            <person name="Crits-Christoph A."/>
            <person name="Kang S.C."/>
            <person name="Lee H."/>
            <person name="Ostrov N."/>
        </authorList>
    </citation>
    <scope>NUCLEOTIDE SEQUENCE [LARGE SCALE GENOMIC DNA]</scope>
    <source>
        <strain evidence="4 5">ATCC 14820</strain>
    </source>
</reference>
<name>A0ABU4PPL6_9SPHN</name>
<dbReference type="SUPFAM" id="SSF53697">
    <property type="entry name" value="SIS domain"/>
    <property type="match status" value="1"/>
</dbReference>